<name>A0A2V1J0I5_9BACT</name>
<evidence type="ECO:0000256" key="5">
    <source>
        <dbReference type="SAM" id="Phobius"/>
    </source>
</evidence>
<dbReference type="Pfam" id="PF00132">
    <property type="entry name" value="Hexapep"/>
    <property type="match status" value="1"/>
</dbReference>
<reference evidence="7" key="1">
    <citation type="submission" date="2018-02" db="EMBL/GenBank/DDBJ databases">
        <authorList>
            <person name="Clavel T."/>
            <person name="Strowig T."/>
        </authorList>
    </citation>
    <scope>NUCLEOTIDE SEQUENCE [LARGE SCALE GENOMIC DNA]</scope>
    <source>
        <strain evidence="7">DSM 100764</strain>
    </source>
</reference>
<dbReference type="Proteomes" id="UP000244925">
    <property type="component" value="Unassembled WGS sequence"/>
</dbReference>
<keyword evidence="5" id="KW-0812">Transmembrane</keyword>
<dbReference type="CDD" id="cd03354">
    <property type="entry name" value="LbH_SAT"/>
    <property type="match status" value="1"/>
</dbReference>
<evidence type="ECO:0000256" key="1">
    <source>
        <dbReference type="ARBA" id="ARBA00007274"/>
    </source>
</evidence>
<dbReference type="AlphaFoldDB" id="A0A2V1J0I5"/>
<dbReference type="InterPro" id="IPR011004">
    <property type="entry name" value="Trimer_LpxA-like_sf"/>
</dbReference>
<evidence type="ECO:0000313" key="6">
    <source>
        <dbReference type="EMBL" id="PWB08898.1"/>
    </source>
</evidence>
<keyword evidence="7" id="KW-1185">Reference proteome</keyword>
<comment type="caution">
    <text evidence="6">The sequence shown here is derived from an EMBL/GenBank/DDBJ whole genome shotgun (WGS) entry which is preliminary data.</text>
</comment>
<dbReference type="Gene3D" id="2.160.10.10">
    <property type="entry name" value="Hexapeptide repeat proteins"/>
    <property type="match status" value="1"/>
</dbReference>
<dbReference type="InterPro" id="IPR018357">
    <property type="entry name" value="Hexapep_transf_CS"/>
</dbReference>
<accession>A0A2V1J0I5</accession>
<evidence type="ECO:0000256" key="2">
    <source>
        <dbReference type="ARBA" id="ARBA00022679"/>
    </source>
</evidence>
<keyword evidence="5" id="KW-0472">Membrane</keyword>
<dbReference type="PANTHER" id="PTHR42811">
    <property type="entry name" value="SERINE ACETYLTRANSFERASE"/>
    <property type="match status" value="1"/>
</dbReference>
<dbReference type="GeneID" id="93424595"/>
<evidence type="ECO:0000313" key="7">
    <source>
        <dbReference type="Proteomes" id="UP000244925"/>
    </source>
</evidence>
<dbReference type="SUPFAM" id="SSF51161">
    <property type="entry name" value="Trimeric LpxA-like enzymes"/>
    <property type="match status" value="1"/>
</dbReference>
<dbReference type="InterPro" id="IPR045304">
    <property type="entry name" value="LbH_SAT"/>
</dbReference>
<evidence type="ECO:0000256" key="3">
    <source>
        <dbReference type="ARBA" id="ARBA00022737"/>
    </source>
</evidence>
<keyword evidence="4" id="KW-0012">Acyltransferase</keyword>
<dbReference type="InterPro" id="IPR001451">
    <property type="entry name" value="Hexapep"/>
</dbReference>
<sequence length="201" mass="22054">MRYTTYNIAGSDVSIPSPESYADCATLIKSDSYRHNGRHDSILRIWISGFTRISIGFSFWFRLAQHRKGWLYPIARLMTKRYKRRYGLFIPPKVTIGFGLYIQHCQGLIINPTAVIGNNVNIGQFTTIGANGPQAARIGDGVYIGPSVCIVDNVEIGSGACIGAGAVVTRDIMPHTTAGGVPARQISPAGHPEFIRHPWPI</sequence>
<dbReference type="GO" id="GO:0016746">
    <property type="term" value="F:acyltransferase activity"/>
    <property type="evidence" value="ECO:0007669"/>
    <property type="project" value="UniProtKB-KW"/>
</dbReference>
<feature type="transmembrane region" description="Helical" evidence="5">
    <location>
        <begin position="43"/>
        <end position="64"/>
    </location>
</feature>
<keyword evidence="2 6" id="KW-0808">Transferase</keyword>
<proteinExistence type="inferred from homology"/>
<comment type="similarity">
    <text evidence="1">Belongs to the transferase hexapeptide repeat family.</text>
</comment>
<keyword evidence="3" id="KW-0677">Repeat</keyword>
<evidence type="ECO:0000256" key="4">
    <source>
        <dbReference type="ARBA" id="ARBA00023315"/>
    </source>
</evidence>
<organism evidence="6 7">
    <name type="scientific">Paramuribaculum intestinale</name>
    <dbReference type="NCBI Taxonomy" id="2094151"/>
    <lineage>
        <taxon>Bacteria</taxon>
        <taxon>Pseudomonadati</taxon>
        <taxon>Bacteroidota</taxon>
        <taxon>Bacteroidia</taxon>
        <taxon>Bacteroidales</taxon>
        <taxon>Muribaculaceae</taxon>
        <taxon>Paramuribaculum</taxon>
    </lineage>
</organism>
<dbReference type="RefSeq" id="WP_107035286.1">
    <property type="nucleotide sequence ID" value="NZ_CP098825.1"/>
</dbReference>
<keyword evidence="5" id="KW-1133">Transmembrane helix</keyword>
<dbReference type="PROSITE" id="PS00101">
    <property type="entry name" value="HEXAPEP_TRANSFERASES"/>
    <property type="match status" value="1"/>
</dbReference>
<protein>
    <submittedName>
        <fullName evidence="6">Transferase</fullName>
    </submittedName>
</protein>
<gene>
    <name evidence="6" type="ORF">C5O25_03200</name>
</gene>
<dbReference type="EMBL" id="PUBV01000004">
    <property type="protein sequence ID" value="PWB08898.1"/>
    <property type="molecule type" value="Genomic_DNA"/>
</dbReference>